<keyword evidence="3" id="KW-1185">Reference proteome</keyword>
<dbReference type="EMBL" id="JAUEDM010000002">
    <property type="protein sequence ID" value="KAK3325648.1"/>
    <property type="molecule type" value="Genomic_DNA"/>
</dbReference>
<dbReference type="Proteomes" id="UP001283341">
    <property type="component" value="Unassembled WGS sequence"/>
</dbReference>
<proteinExistence type="predicted"/>
<feature type="region of interest" description="Disordered" evidence="1">
    <location>
        <begin position="1"/>
        <end position="34"/>
    </location>
</feature>
<protein>
    <submittedName>
        <fullName evidence="2">Uncharacterized protein</fullName>
    </submittedName>
</protein>
<accession>A0AAE0II37</accession>
<gene>
    <name evidence="2" type="ORF">B0H66DRAFT_133643</name>
</gene>
<dbReference type="AlphaFoldDB" id="A0AAE0II37"/>
<sequence>MENKGYMSSEDELFSGVTTEPTSYDFQSELTSDEEDYHHEVAPLAPPIGSDTKPDSTSEAAISVEPIPKSEHPLNPMEVDDGDGTNGIISDLSSVVTTDIANAKPNGTFSGVKLVDIDIPLRWLSPDEKADFMYIEVDDEDLNWNRTRRTKVSGACLDLARLFRVSLVSVPARGRGSQTLCFMSNLQGRASDEKIRGVC</sequence>
<evidence type="ECO:0000313" key="3">
    <source>
        <dbReference type="Proteomes" id="UP001283341"/>
    </source>
</evidence>
<feature type="compositionally biased region" description="Polar residues" evidence="1">
    <location>
        <begin position="16"/>
        <end position="30"/>
    </location>
</feature>
<organism evidence="2 3">
    <name type="scientific">Apodospora peruviana</name>
    <dbReference type="NCBI Taxonomy" id="516989"/>
    <lineage>
        <taxon>Eukaryota</taxon>
        <taxon>Fungi</taxon>
        <taxon>Dikarya</taxon>
        <taxon>Ascomycota</taxon>
        <taxon>Pezizomycotina</taxon>
        <taxon>Sordariomycetes</taxon>
        <taxon>Sordariomycetidae</taxon>
        <taxon>Sordariales</taxon>
        <taxon>Lasiosphaeriaceae</taxon>
        <taxon>Apodospora</taxon>
    </lineage>
</organism>
<name>A0AAE0II37_9PEZI</name>
<evidence type="ECO:0000313" key="2">
    <source>
        <dbReference type="EMBL" id="KAK3325648.1"/>
    </source>
</evidence>
<reference evidence="2" key="2">
    <citation type="submission" date="2023-06" db="EMBL/GenBank/DDBJ databases">
        <authorList>
            <consortium name="Lawrence Berkeley National Laboratory"/>
            <person name="Haridas S."/>
            <person name="Hensen N."/>
            <person name="Bonometti L."/>
            <person name="Westerberg I."/>
            <person name="Brannstrom I.O."/>
            <person name="Guillou S."/>
            <person name="Cros-Aarteil S."/>
            <person name="Calhoun S."/>
            <person name="Kuo A."/>
            <person name="Mondo S."/>
            <person name="Pangilinan J."/>
            <person name="Riley R."/>
            <person name="Labutti K."/>
            <person name="Andreopoulos B."/>
            <person name="Lipzen A."/>
            <person name="Chen C."/>
            <person name="Yanf M."/>
            <person name="Daum C."/>
            <person name="Ng V."/>
            <person name="Clum A."/>
            <person name="Steindorff A."/>
            <person name="Ohm R."/>
            <person name="Martin F."/>
            <person name="Silar P."/>
            <person name="Natvig D."/>
            <person name="Lalanne C."/>
            <person name="Gautier V."/>
            <person name="Ament-Velasquez S.L."/>
            <person name="Kruys A."/>
            <person name="Hutchinson M.I."/>
            <person name="Powell A.J."/>
            <person name="Barry K."/>
            <person name="Miller A.N."/>
            <person name="Grigoriev I.V."/>
            <person name="Debuchy R."/>
            <person name="Gladieux P."/>
            <person name="Thoren M.H."/>
            <person name="Johannesson H."/>
        </authorList>
    </citation>
    <scope>NUCLEOTIDE SEQUENCE</scope>
    <source>
        <strain evidence="2">CBS 118394</strain>
    </source>
</reference>
<evidence type="ECO:0000256" key="1">
    <source>
        <dbReference type="SAM" id="MobiDB-lite"/>
    </source>
</evidence>
<reference evidence="2" key="1">
    <citation type="journal article" date="2023" name="Mol. Phylogenet. Evol.">
        <title>Genome-scale phylogeny and comparative genomics of the fungal order Sordariales.</title>
        <authorList>
            <person name="Hensen N."/>
            <person name="Bonometti L."/>
            <person name="Westerberg I."/>
            <person name="Brannstrom I.O."/>
            <person name="Guillou S."/>
            <person name="Cros-Aarteil S."/>
            <person name="Calhoun S."/>
            <person name="Haridas S."/>
            <person name="Kuo A."/>
            <person name="Mondo S."/>
            <person name="Pangilinan J."/>
            <person name="Riley R."/>
            <person name="LaButti K."/>
            <person name="Andreopoulos B."/>
            <person name="Lipzen A."/>
            <person name="Chen C."/>
            <person name="Yan M."/>
            <person name="Daum C."/>
            <person name="Ng V."/>
            <person name="Clum A."/>
            <person name="Steindorff A."/>
            <person name="Ohm R.A."/>
            <person name="Martin F."/>
            <person name="Silar P."/>
            <person name="Natvig D.O."/>
            <person name="Lalanne C."/>
            <person name="Gautier V."/>
            <person name="Ament-Velasquez S.L."/>
            <person name="Kruys A."/>
            <person name="Hutchinson M.I."/>
            <person name="Powell A.J."/>
            <person name="Barry K."/>
            <person name="Miller A.N."/>
            <person name="Grigoriev I.V."/>
            <person name="Debuchy R."/>
            <person name="Gladieux P."/>
            <person name="Hiltunen Thoren M."/>
            <person name="Johannesson H."/>
        </authorList>
    </citation>
    <scope>NUCLEOTIDE SEQUENCE</scope>
    <source>
        <strain evidence="2">CBS 118394</strain>
    </source>
</reference>
<comment type="caution">
    <text evidence="2">The sequence shown here is derived from an EMBL/GenBank/DDBJ whole genome shotgun (WGS) entry which is preliminary data.</text>
</comment>